<protein>
    <recommendedName>
        <fullName evidence="5">Secretin/TonB short N-terminal domain-containing protein</fullName>
    </recommendedName>
</protein>
<evidence type="ECO:0000256" key="2">
    <source>
        <dbReference type="SAM" id="SignalP"/>
    </source>
</evidence>
<feature type="compositionally biased region" description="Polar residues" evidence="1">
    <location>
        <begin position="154"/>
        <end position="182"/>
    </location>
</feature>
<name>A0ABW9KK31_9BACT</name>
<dbReference type="Proteomes" id="UP001634747">
    <property type="component" value="Unassembled WGS sequence"/>
</dbReference>
<feature type="region of interest" description="Disordered" evidence="1">
    <location>
        <begin position="144"/>
        <end position="231"/>
    </location>
</feature>
<keyword evidence="4" id="KW-1185">Reference proteome</keyword>
<feature type="compositionally biased region" description="Low complexity" evidence="1">
    <location>
        <begin position="198"/>
        <end position="217"/>
    </location>
</feature>
<feature type="compositionally biased region" description="Low complexity" evidence="1">
    <location>
        <begin position="144"/>
        <end position="153"/>
    </location>
</feature>
<reference evidence="3 4" key="1">
    <citation type="submission" date="2024-12" db="EMBL/GenBank/DDBJ databases">
        <authorList>
            <person name="Lee Y."/>
        </authorList>
    </citation>
    <scope>NUCLEOTIDE SEQUENCE [LARGE SCALE GENOMIC DNA]</scope>
    <source>
        <strain evidence="3 4">03SUJ4</strain>
    </source>
</reference>
<accession>A0ABW9KK31</accession>
<gene>
    <name evidence="3" type="ORF">ACK2TP_10255</name>
</gene>
<evidence type="ECO:0000313" key="3">
    <source>
        <dbReference type="EMBL" id="MFN2976146.1"/>
    </source>
</evidence>
<comment type="caution">
    <text evidence="3">The sequence shown here is derived from an EMBL/GenBank/DDBJ whole genome shotgun (WGS) entry which is preliminary data.</text>
</comment>
<keyword evidence="2" id="KW-0732">Signal</keyword>
<dbReference type="RefSeq" id="WP_263412364.1">
    <property type="nucleotide sequence ID" value="NZ_BAABBH010000001.1"/>
</dbReference>
<evidence type="ECO:0000256" key="1">
    <source>
        <dbReference type="SAM" id="MobiDB-lite"/>
    </source>
</evidence>
<feature type="signal peptide" evidence="2">
    <location>
        <begin position="1"/>
        <end position="28"/>
    </location>
</feature>
<feature type="compositionally biased region" description="Pro residues" evidence="1">
    <location>
        <begin position="188"/>
        <end position="197"/>
    </location>
</feature>
<evidence type="ECO:0000313" key="4">
    <source>
        <dbReference type="Proteomes" id="UP001634747"/>
    </source>
</evidence>
<organism evidence="3 4">
    <name type="scientific">Terriglobus aquaticus</name>
    <dbReference type="NCBI Taxonomy" id="940139"/>
    <lineage>
        <taxon>Bacteria</taxon>
        <taxon>Pseudomonadati</taxon>
        <taxon>Acidobacteriota</taxon>
        <taxon>Terriglobia</taxon>
        <taxon>Terriglobales</taxon>
        <taxon>Acidobacteriaceae</taxon>
        <taxon>Terriglobus</taxon>
    </lineage>
</organism>
<feature type="chain" id="PRO_5047425127" description="Secretin/TonB short N-terminal domain-containing protein" evidence="2">
    <location>
        <begin position="29"/>
        <end position="248"/>
    </location>
</feature>
<dbReference type="EMBL" id="JBJYXY010000001">
    <property type="protein sequence ID" value="MFN2976146.1"/>
    <property type="molecule type" value="Genomic_DNA"/>
</dbReference>
<sequence>MNQKARTAVSLAGGILASSALLPWSAAAQTPLPATAPTAISPSQLPSANPPVPQGATTIEWDGHLLRISASGESLAQVLDQVASRTGIRMVGSPPSDRIYGSYGPAPLVDVLSDLVSGLPVNMLFVDRVGTTPARLTFTARNGAATPASPATSFAQQNPTQAPDANPSPVSNSFSRQPASNVPANPGFAPPANPGFAPPATGNGTATADAPAQPADGNATPASPNGVKTPQEIFEQLQRLRSNTSTAH</sequence>
<evidence type="ECO:0008006" key="5">
    <source>
        <dbReference type="Google" id="ProtNLM"/>
    </source>
</evidence>
<proteinExistence type="predicted"/>